<comment type="caution">
    <text evidence="1">The sequence shown here is derived from an EMBL/GenBank/DDBJ whole genome shotgun (WGS) entry which is preliminary data.</text>
</comment>
<dbReference type="Proteomes" id="UP000194606">
    <property type="component" value="Unassembled WGS sequence"/>
</dbReference>
<protein>
    <submittedName>
        <fullName evidence="1">Uncharacterized protein</fullName>
    </submittedName>
</protein>
<gene>
    <name evidence="1" type="ORF">BZZ03_00540</name>
</gene>
<dbReference type="AlphaFoldDB" id="A0A252CFC7"/>
<reference evidence="1 2" key="1">
    <citation type="submission" date="2017-02" db="EMBL/GenBank/DDBJ databases">
        <authorList>
            <person name="Peterson S.W."/>
        </authorList>
    </citation>
    <scope>NUCLEOTIDE SEQUENCE [LARGE SCALE GENOMIC DNA]</scope>
    <source>
        <strain evidence="1">159469</strain>
    </source>
</reference>
<name>A0A252CFC7_9LACT</name>
<accession>A0A252CFC7</accession>
<proteinExistence type="predicted"/>
<organism evidence="1 2">
    <name type="scientific">Lactococcus petauri</name>
    <dbReference type="NCBI Taxonomy" id="1940789"/>
    <lineage>
        <taxon>Bacteria</taxon>
        <taxon>Bacillati</taxon>
        <taxon>Bacillota</taxon>
        <taxon>Bacilli</taxon>
        <taxon>Lactobacillales</taxon>
        <taxon>Streptococcaceae</taxon>
        <taxon>Lactococcus</taxon>
    </lineage>
</organism>
<evidence type="ECO:0000313" key="1">
    <source>
        <dbReference type="EMBL" id="OUK05238.1"/>
    </source>
</evidence>
<sequence>MKGTEMNSVIKCPICHEMAELRYNENRVYQCRCQNMECRETVTVTAPNGKAAEELFSKFEKETIQPKLSISKNIAEELDDKSSTLNNFNWQFFMQNHRQSFWSYSNELNEYAKDIHKYEAICAYLNPVTKLFVEIEG</sequence>
<dbReference type="EMBL" id="MUIZ01000001">
    <property type="protein sequence ID" value="OUK05238.1"/>
    <property type="molecule type" value="Genomic_DNA"/>
</dbReference>
<evidence type="ECO:0000313" key="2">
    <source>
        <dbReference type="Proteomes" id="UP000194606"/>
    </source>
</evidence>